<reference evidence="1" key="1">
    <citation type="journal article" date="2020" name="Nature">
        <title>Giant virus diversity and host interactions through global metagenomics.</title>
        <authorList>
            <person name="Schulz F."/>
            <person name="Roux S."/>
            <person name="Paez-Espino D."/>
            <person name="Jungbluth S."/>
            <person name="Walsh D.A."/>
            <person name="Denef V.J."/>
            <person name="McMahon K.D."/>
            <person name="Konstantinidis K.T."/>
            <person name="Eloe-Fadrosh E.A."/>
            <person name="Kyrpides N.C."/>
            <person name="Woyke T."/>
        </authorList>
    </citation>
    <scope>NUCLEOTIDE SEQUENCE</scope>
    <source>
        <strain evidence="1">GVMAG-S-1017244-22</strain>
    </source>
</reference>
<accession>A0A6C0LWW2</accession>
<protein>
    <submittedName>
        <fullName evidence="1">Uncharacterized protein</fullName>
    </submittedName>
</protein>
<proteinExistence type="predicted"/>
<organism evidence="1">
    <name type="scientific">viral metagenome</name>
    <dbReference type="NCBI Taxonomy" id="1070528"/>
    <lineage>
        <taxon>unclassified sequences</taxon>
        <taxon>metagenomes</taxon>
        <taxon>organismal metagenomes</taxon>
    </lineage>
</organism>
<sequence>MSEYYNNILTDDLTNSVIKEYLNEQKNIKEHNEIFEDYNNYIASFEYEKALRIESICEDVEAYDLARGNYYELILFNINEFIQSFNYKKYIYLRFYNNIKSDVYYSTNINDSVELNISNLAYAINEPSYLSIFNNNYKSAETYKKLYKIIIKRIEETFIFTNYYRNSIKQSYTYKSNIYNYLIKDMIYDYANILDELIVLSPCECDDIFLNNSSIYNIITDIEIVDSIANSIYSINFETFVELSFIIKHYSEYFSRDGVKTLNTFYTDKMSSLVIPELYKIFLSNIKNSKKIYDLYEKTKYVYSIEMKEELNYLSKDLCSNISGLIFICKCNYVYKLWRMIFNNNKHYYHYYPEKEIKKINEYIISKYNMEKLI</sequence>
<dbReference type="EMBL" id="MN740581">
    <property type="protein sequence ID" value="QHU34860.1"/>
    <property type="molecule type" value="Genomic_DNA"/>
</dbReference>
<name>A0A6C0LWW2_9ZZZZ</name>
<dbReference type="AlphaFoldDB" id="A0A6C0LWW2"/>
<evidence type="ECO:0000313" key="1">
    <source>
        <dbReference type="EMBL" id="QHU34860.1"/>
    </source>
</evidence>